<reference evidence="2 5" key="1">
    <citation type="submission" date="2016-04" db="EMBL/GenBank/DDBJ databases">
        <title>Genome analyses suggest a sexual origin of heterokaryosis in a supposedly ancient asexual fungus.</title>
        <authorList>
            <person name="Ropars J."/>
            <person name="Sedzielewska K."/>
            <person name="Noel J."/>
            <person name="Charron P."/>
            <person name="Farinelli L."/>
            <person name="Marton T."/>
            <person name="Kruger M."/>
            <person name="Pelin A."/>
            <person name="Brachmann A."/>
            <person name="Corradi N."/>
        </authorList>
    </citation>
    <scope>NUCLEOTIDE SEQUENCE [LARGE SCALE GENOMIC DNA]</scope>
    <source>
        <strain evidence="2 5">A5</strain>
    </source>
</reference>
<dbReference type="VEuPathDB" id="FungiDB:FUN_022064"/>
<dbReference type="Proteomes" id="UP000232722">
    <property type="component" value="Unassembled WGS sequence"/>
</dbReference>
<evidence type="ECO:0000313" key="5">
    <source>
        <dbReference type="Proteomes" id="UP000232722"/>
    </source>
</evidence>
<dbReference type="Proteomes" id="UP000684084">
    <property type="component" value="Unassembled WGS sequence"/>
</dbReference>
<dbReference type="AlphaFoldDB" id="A0A2I1EQN6"/>
<protein>
    <submittedName>
        <fullName evidence="2">Uncharacterized protein</fullName>
    </submittedName>
</protein>
<evidence type="ECO:0000313" key="1">
    <source>
        <dbReference type="EMBL" id="CAB5389268.1"/>
    </source>
</evidence>
<dbReference type="OrthoDB" id="2361919at2759"/>
<name>A0A2I1EQN6_9GLOM</name>
<gene>
    <name evidence="1" type="ORF">CHRIB12_LOCUS20986</name>
    <name evidence="3" type="ORF">RhiirA1_398456</name>
    <name evidence="2" type="ORF">RhiirA5_435850</name>
</gene>
<dbReference type="VEuPathDB" id="FungiDB:RhiirFUN_025976"/>
<dbReference type="Proteomes" id="UP000232688">
    <property type="component" value="Unassembled WGS sequence"/>
</dbReference>
<evidence type="ECO:0000313" key="3">
    <source>
        <dbReference type="EMBL" id="PKC61396.1"/>
    </source>
</evidence>
<dbReference type="EMBL" id="CAGKOT010000064">
    <property type="protein sequence ID" value="CAB5389268.1"/>
    <property type="molecule type" value="Genomic_DNA"/>
</dbReference>
<dbReference type="EMBL" id="LLXH01000993">
    <property type="protein sequence ID" value="PKC61396.1"/>
    <property type="molecule type" value="Genomic_DNA"/>
</dbReference>
<evidence type="ECO:0000313" key="2">
    <source>
        <dbReference type="EMBL" id="PKB95881.1"/>
    </source>
</evidence>
<reference evidence="2 5" key="2">
    <citation type="submission" date="2017-09" db="EMBL/GenBank/DDBJ databases">
        <title>Extensive intraspecific genome diversity in a model arbuscular mycorrhizal fungus.</title>
        <authorList>
            <person name="Chen E.C."/>
            <person name="Morin E."/>
            <person name="Beaudet D."/>
            <person name="Noel J."/>
            <person name="Ndikumana S."/>
            <person name="Charron P."/>
            <person name="St-Onge C."/>
            <person name="Giorgi J."/>
            <person name="Grigoriev I.V."/>
            <person name="Roux C."/>
            <person name="Martin F.M."/>
            <person name="Corradi N."/>
        </authorList>
    </citation>
    <scope>NUCLEOTIDE SEQUENCE [LARGE SCALE GENOMIC DNA]</scope>
    <source>
        <strain evidence="2 5">A5</strain>
    </source>
</reference>
<reference evidence="3 4" key="4">
    <citation type="submission" date="2017-10" db="EMBL/GenBank/DDBJ databases">
        <title>Genome analyses suggest a sexual origin of heterokaryosis in a supposedly ancient asexual fungus.</title>
        <authorList>
            <person name="Corradi N."/>
            <person name="Sedzielewska K."/>
            <person name="Noel J."/>
            <person name="Charron P."/>
            <person name="Farinelli L."/>
            <person name="Marton T."/>
            <person name="Kruger M."/>
            <person name="Pelin A."/>
            <person name="Brachmann A."/>
            <person name="Corradi N."/>
        </authorList>
    </citation>
    <scope>NUCLEOTIDE SEQUENCE [LARGE SCALE GENOMIC DNA]</scope>
    <source>
        <strain evidence="3 4">A1</strain>
    </source>
</reference>
<dbReference type="EMBL" id="LLXJ01004356">
    <property type="protein sequence ID" value="PKB95881.1"/>
    <property type="molecule type" value="Genomic_DNA"/>
</dbReference>
<sequence>MDSNNHTIQDYSDFPMSHTIQDYSDFPMNHTTQDYSDFPMNKTENSFAPLQVLDNRGNEIIQHTLINNDNVEIPNINLNTLHDTIDTLNTLNTATSMTQNTIFEFYFHLPNDTRVFHVTYSELHPSENIRLLNNSINLSHIPDYQFPHHYNVQSLVRQQIQQRVQQPFDIMRSQPTPQVYLETTSTGNIFDNMQDMVYDGVPNDQNNP</sequence>
<reference evidence="1" key="5">
    <citation type="submission" date="2020-05" db="EMBL/GenBank/DDBJ databases">
        <authorList>
            <person name="Rincon C."/>
            <person name="Sanders R I."/>
            <person name="Robbins C."/>
            <person name="Chaturvedi A."/>
        </authorList>
    </citation>
    <scope>NUCLEOTIDE SEQUENCE</scope>
    <source>
        <strain evidence="1">CHB12</strain>
    </source>
</reference>
<dbReference type="VEuPathDB" id="FungiDB:RhiirA1_398456"/>
<organism evidence="2 5">
    <name type="scientific">Rhizophagus irregularis</name>
    <dbReference type="NCBI Taxonomy" id="588596"/>
    <lineage>
        <taxon>Eukaryota</taxon>
        <taxon>Fungi</taxon>
        <taxon>Fungi incertae sedis</taxon>
        <taxon>Mucoromycota</taxon>
        <taxon>Glomeromycotina</taxon>
        <taxon>Glomeromycetes</taxon>
        <taxon>Glomerales</taxon>
        <taxon>Glomeraceae</taxon>
        <taxon>Rhizophagus</taxon>
    </lineage>
</organism>
<comment type="caution">
    <text evidence="2">The sequence shown here is derived from an EMBL/GenBank/DDBJ whole genome shotgun (WGS) entry which is preliminary data.</text>
</comment>
<reference evidence="3 4" key="3">
    <citation type="submission" date="2017-10" db="EMBL/GenBank/DDBJ databases">
        <title>Extensive intraspecific genome diversity in a model arbuscular mycorrhizal fungus.</title>
        <authorList>
            <person name="Chen E.C.H."/>
            <person name="Morin E."/>
            <person name="Baudet D."/>
            <person name="Noel J."/>
            <person name="Ndikumana S."/>
            <person name="Charron P."/>
            <person name="St-Onge C."/>
            <person name="Giorgi J."/>
            <person name="Grigoriev I.V."/>
            <person name="Roux C."/>
            <person name="Martin F.M."/>
            <person name="Corradi N."/>
        </authorList>
    </citation>
    <scope>NUCLEOTIDE SEQUENCE [LARGE SCALE GENOMIC DNA]</scope>
    <source>
        <strain evidence="3 4">A1</strain>
    </source>
</reference>
<accession>A0A2I1EQN6</accession>
<evidence type="ECO:0000313" key="4">
    <source>
        <dbReference type="Proteomes" id="UP000232688"/>
    </source>
</evidence>
<proteinExistence type="predicted"/>